<proteinExistence type="predicted"/>
<name>A0AAE3JIK4_9SPIR</name>
<dbReference type="EMBL" id="JAINWA010000001">
    <property type="protein sequence ID" value="MCD1654388.1"/>
    <property type="molecule type" value="Genomic_DNA"/>
</dbReference>
<evidence type="ECO:0000313" key="2">
    <source>
        <dbReference type="Proteomes" id="UP001198163"/>
    </source>
</evidence>
<sequence length="259" mass="29528">MKGCEVHFLEGESRAEIDLQIRNILAFVPEVFFLCCIDSRIPDLDWTAWIETTEKTWNGRIHFGILYNREHSQSTIQDFFYHFRANGTHGRPFLPLDVCPYRNLFSLANMLESLRVNGSRSVLRARGGTSSSVKILADSKVHAAEVFDISITHLSCYLPDEWTAVTQNTVCQIECLLDREPLYFNGKLAHKRNTSDGVLYVFAIMDVTGLKGFFPEAVVKLNSFVYERCSREIWNADLTGSEYQKKARISGDSVRVSVL</sequence>
<organism evidence="1 2">
    <name type="scientific">Teretinema zuelzerae</name>
    <dbReference type="NCBI Taxonomy" id="156"/>
    <lineage>
        <taxon>Bacteria</taxon>
        <taxon>Pseudomonadati</taxon>
        <taxon>Spirochaetota</taxon>
        <taxon>Spirochaetia</taxon>
        <taxon>Spirochaetales</taxon>
        <taxon>Treponemataceae</taxon>
        <taxon>Teretinema</taxon>
    </lineage>
</organism>
<dbReference type="Proteomes" id="UP001198163">
    <property type="component" value="Unassembled WGS sequence"/>
</dbReference>
<reference evidence="1" key="1">
    <citation type="submission" date="2021-08" db="EMBL/GenBank/DDBJ databases">
        <title>Comparative analyses of Brucepasteria parasyntrophica and Teretinema zuelzerae.</title>
        <authorList>
            <person name="Song Y."/>
            <person name="Brune A."/>
        </authorList>
    </citation>
    <scope>NUCLEOTIDE SEQUENCE</scope>
    <source>
        <strain evidence="1">DSM 1903</strain>
    </source>
</reference>
<evidence type="ECO:0000313" key="1">
    <source>
        <dbReference type="EMBL" id="MCD1654388.1"/>
    </source>
</evidence>
<keyword evidence="2" id="KW-1185">Reference proteome</keyword>
<gene>
    <name evidence="1" type="ORF">K7J14_06680</name>
</gene>
<comment type="caution">
    <text evidence="1">The sequence shown here is derived from an EMBL/GenBank/DDBJ whole genome shotgun (WGS) entry which is preliminary data.</text>
</comment>
<accession>A0AAE3JIK4</accession>
<dbReference type="AlphaFoldDB" id="A0AAE3JIK4"/>
<dbReference type="RefSeq" id="WP_230754583.1">
    <property type="nucleotide sequence ID" value="NZ_JAINWA010000001.1"/>
</dbReference>
<protein>
    <submittedName>
        <fullName evidence="1">Uncharacterized protein</fullName>
    </submittedName>
</protein>